<keyword evidence="10" id="KW-1185">Reference proteome</keyword>
<proteinExistence type="inferred from homology"/>
<evidence type="ECO:0000256" key="4">
    <source>
        <dbReference type="ARBA" id="ARBA00022989"/>
    </source>
</evidence>
<evidence type="ECO:0000256" key="1">
    <source>
        <dbReference type="ARBA" id="ARBA00004141"/>
    </source>
</evidence>
<evidence type="ECO:0000256" key="7">
    <source>
        <dbReference type="SAM" id="MobiDB-lite"/>
    </source>
</evidence>
<evidence type="ECO:0000256" key="3">
    <source>
        <dbReference type="ARBA" id="ARBA00022692"/>
    </source>
</evidence>
<evidence type="ECO:0000256" key="2">
    <source>
        <dbReference type="ARBA" id="ARBA00010583"/>
    </source>
</evidence>
<comment type="subcellular location">
    <subcellularLocation>
        <location evidence="1 6">Membrane</location>
        <topology evidence="1 6">Multi-pass membrane protein</topology>
    </subcellularLocation>
</comment>
<comment type="similarity">
    <text evidence="2">Belongs to the OXA1/ALB3/YidC (TC 2.A.9.2) family.</text>
</comment>
<dbReference type="Proteomes" id="UP000000226">
    <property type="component" value="Chromosome 2"/>
</dbReference>
<feature type="domain" description="Membrane insertase YidC/Oxa/ALB C-terminal" evidence="8">
    <location>
        <begin position="99"/>
        <end position="219"/>
    </location>
</feature>
<evidence type="ECO:0000256" key="6">
    <source>
        <dbReference type="RuleBase" id="RU003945"/>
    </source>
</evidence>
<dbReference type="STRING" id="3885.V7CPW2"/>
<evidence type="ECO:0000313" key="10">
    <source>
        <dbReference type="Proteomes" id="UP000000226"/>
    </source>
</evidence>
<evidence type="ECO:0000313" key="9">
    <source>
        <dbReference type="EMBL" id="ESW31285.1"/>
    </source>
</evidence>
<keyword evidence="4" id="KW-1133">Transmembrane helix</keyword>
<protein>
    <recommendedName>
        <fullName evidence="8">Membrane insertase YidC/Oxa/ALB C-terminal domain-containing protein</fullName>
    </recommendedName>
</protein>
<keyword evidence="5" id="KW-0472">Membrane</keyword>
<evidence type="ECO:0000256" key="5">
    <source>
        <dbReference type="ARBA" id="ARBA00023136"/>
    </source>
</evidence>
<dbReference type="PANTHER" id="PTHR12428">
    <property type="entry name" value="OXA1"/>
    <property type="match status" value="1"/>
</dbReference>
<dbReference type="GO" id="GO:0005743">
    <property type="term" value="C:mitochondrial inner membrane"/>
    <property type="evidence" value="ECO:0007669"/>
    <property type="project" value="TreeGrafter"/>
</dbReference>
<gene>
    <name evidence="9" type="ORF">PHAVU_002G225700g</name>
</gene>
<sequence length="306" mass="33402">MQYVEWKELDSRTTTKNHVNLNTTKEPQNKVIGSGGAWWKSCQRKAPFEREVACRGQNWSLEDVNSGCVAASVVVHVEEDSGTLDNGKPLCGGQSKGRYGVSPFTPLKGLFIQGPIFVSFFLAISNMAEKVPSFKHGGAYWFTDLSTPDTLYVLPVLTALSFLITVECNMQEGMEGNPVASTMKNVSRGLAVLTVPFTMGFPKAIFCYWVTSNLFSLVYGLALKVPGVKKTLGIPEIPVTVPTSGPQSPFSIFPALKQATSATSESSSVIRDEPLKHSNTRISSSSVISQRLRSLEKQVKGRKTNK</sequence>
<dbReference type="GO" id="GO:0032977">
    <property type="term" value="F:membrane insertase activity"/>
    <property type="evidence" value="ECO:0007669"/>
    <property type="project" value="InterPro"/>
</dbReference>
<dbReference type="OrthoDB" id="2148490at2759"/>
<dbReference type="EMBL" id="CM002289">
    <property type="protein sequence ID" value="ESW31285.1"/>
    <property type="molecule type" value="Genomic_DNA"/>
</dbReference>
<dbReference type="eggNOG" id="KOG1239">
    <property type="taxonomic scope" value="Eukaryota"/>
</dbReference>
<reference evidence="10" key="1">
    <citation type="journal article" date="2014" name="Nat. Genet.">
        <title>A reference genome for common bean and genome-wide analysis of dual domestications.</title>
        <authorList>
            <person name="Schmutz J."/>
            <person name="McClean P.E."/>
            <person name="Mamidi S."/>
            <person name="Wu G.A."/>
            <person name="Cannon S.B."/>
            <person name="Grimwood J."/>
            <person name="Jenkins J."/>
            <person name="Shu S."/>
            <person name="Song Q."/>
            <person name="Chavarro C."/>
            <person name="Torres-Torres M."/>
            <person name="Geffroy V."/>
            <person name="Moghaddam S.M."/>
            <person name="Gao D."/>
            <person name="Abernathy B."/>
            <person name="Barry K."/>
            <person name="Blair M."/>
            <person name="Brick M.A."/>
            <person name="Chovatia M."/>
            <person name="Gepts P."/>
            <person name="Goodstein D.M."/>
            <person name="Gonzales M."/>
            <person name="Hellsten U."/>
            <person name="Hyten D.L."/>
            <person name="Jia G."/>
            <person name="Kelly J.D."/>
            <person name="Kudrna D."/>
            <person name="Lee R."/>
            <person name="Richard M.M."/>
            <person name="Miklas P.N."/>
            <person name="Osorno J.M."/>
            <person name="Rodrigues J."/>
            <person name="Thareau V."/>
            <person name="Urrea C.A."/>
            <person name="Wang M."/>
            <person name="Yu Y."/>
            <person name="Zhang M."/>
            <person name="Wing R.A."/>
            <person name="Cregan P.B."/>
            <person name="Rokhsar D.S."/>
            <person name="Jackson S.A."/>
        </authorList>
    </citation>
    <scope>NUCLEOTIDE SEQUENCE [LARGE SCALE GENOMIC DNA]</scope>
    <source>
        <strain evidence="10">cv. G19833</strain>
    </source>
</reference>
<dbReference type="InterPro" id="IPR001708">
    <property type="entry name" value="YidC/ALB3/OXA1/COX18"/>
</dbReference>
<dbReference type="Gramene" id="ESW31285">
    <property type="protein sequence ID" value="ESW31285"/>
    <property type="gene ID" value="PHAVU_002G225700g"/>
</dbReference>
<dbReference type="AlphaFoldDB" id="V7CPW2"/>
<comment type="similarity">
    <text evidence="6">Belongs to the OXA1/ALB3/YidC family.</text>
</comment>
<name>V7CPW2_PHAVU</name>
<keyword evidence="3 6" id="KW-0812">Transmembrane</keyword>
<dbReference type="Pfam" id="PF02096">
    <property type="entry name" value="60KD_IMP"/>
    <property type="match status" value="1"/>
</dbReference>
<evidence type="ECO:0000259" key="8">
    <source>
        <dbReference type="Pfam" id="PF02096"/>
    </source>
</evidence>
<dbReference type="GO" id="GO:0032979">
    <property type="term" value="P:protein insertion into mitochondrial inner membrane from matrix"/>
    <property type="evidence" value="ECO:0007669"/>
    <property type="project" value="TreeGrafter"/>
</dbReference>
<dbReference type="PANTHER" id="PTHR12428:SF34">
    <property type="entry name" value="MITOCHONDRIAL INNER MEMBRANE PROTEIN OXA1-LIKE"/>
    <property type="match status" value="1"/>
</dbReference>
<dbReference type="OMA" id="QSKGMDH"/>
<dbReference type="CDD" id="cd20069">
    <property type="entry name" value="5TM_Oxa1-like"/>
    <property type="match status" value="1"/>
</dbReference>
<dbReference type="InterPro" id="IPR028055">
    <property type="entry name" value="YidC/Oxa/ALB_C"/>
</dbReference>
<accession>V7CPW2</accession>
<feature type="region of interest" description="Disordered" evidence="7">
    <location>
        <begin position="264"/>
        <end position="283"/>
    </location>
</feature>
<organism evidence="9 10">
    <name type="scientific">Phaseolus vulgaris</name>
    <name type="common">Kidney bean</name>
    <name type="synonym">French bean</name>
    <dbReference type="NCBI Taxonomy" id="3885"/>
    <lineage>
        <taxon>Eukaryota</taxon>
        <taxon>Viridiplantae</taxon>
        <taxon>Streptophyta</taxon>
        <taxon>Embryophyta</taxon>
        <taxon>Tracheophyta</taxon>
        <taxon>Spermatophyta</taxon>
        <taxon>Magnoliopsida</taxon>
        <taxon>eudicotyledons</taxon>
        <taxon>Gunneridae</taxon>
        <taxon>Pentapetalae</taxon>
        <taxon>rosids</taxon>
        <taxon>fabids</taxon>
        <taxon>Fabales</taxon>
        <taxon>Fabaceae</taxon>
        <taxon>Papilionoideae</taxon>
        <taxon>50 kb inversion clade</taxon>
        <taxon>NPAAA clade</taxon>
        <taxon>indigoferoid/millettioid clade</taxon>
        <taxon>Phaseoleae</taxon>
        <taxon>Phaseolus</taxon>
    </lineage>
</organism>